<reference evidence="2" key="1">
    <citation type="journal article" date="2015" name="Nat. Genet.">
        <title>The genome and transcriptome of the zoonotic hookworm Ancylostoma ceylanicum identify infection-specific gene families.</title>
        <authorList>
            <person name="Schwarz E.M."/>
            <person name="Hu Y."/>
            <person name="Antoshechkin I."/>
            <person name="Miller M.M."/>
            <person name="Sternberg P.W."/>
            <person name="Aroian R.V."/>
        </authorList>
    </citation>
    <scope>NUCLEOTIDE SEQUENCE</scope>
    <source>
        <strain evidence="2">HY135</strain>
    </source>
</reference>
<name>A0A016SXI5_9BILA</name>
<evidence type="ECO:0000313" key="1">
    <source>
        <dbReference type="EMBL" id="EYB95132.1"/>
    </source>
</evidence>
<keyword evidence="2" id="KW-1185">Reference proteome</keyword>
<accession>A0A016SXI5</accession>
<gene>
    <name evidence="1" type="primary">Acey_s0163.g3472</name>
    <name evidence="1" type="ORF">Y032_0163g3472</name>
</gene>
<sequence>MEAAIKEYYERLFHSSMTTAPGRLLSQRLEDTIPFTPSEVRHAVELMPSGKCNGEDKLVVEDVRACGPAYPSHEERVPDVCGISK</sequence>
<evidence type="ECO:0000313" key="2">
    <source>
        <dbReference type="Proteomes" id="UP000024635"/>
    </source>
</evidence>
<dbReference type="OrthoDB" id="10399630at2759"/>
<dbReference type="EMBL" id="JARK01001499">
    <property type="protein sequence ID" value="EYB95132.1"/>
    <property type="molecule type" value="Genomic_DNA"/>
</dbReference>
<protein>
    <submittedName>
        <fullName evidence="1">Uncharacterized protein</fullName>
    </submittedName>
</protein>
<organism evidence="1 2">
    <name type="scientific">Ancylostoma ceylanicum</name>
    <dbReference type="NCBI Taxonomy" id="53326"/>
    <lineage>
        <taxon>Eukaryota</taxon>
        <taxon>Metazoa</taxon>
        <taxon>Ecdysozoa</taxon>
        <taxon>Nematoda</taxon>
        <taxon>Chromadorea</taxon>
        <taxon>Rhabditida</taxon>
        <taxon>Rhabditina</taxon>
        <taxon>Rhabditomorpha</taxon>
        <taxon>Strongyloidea</taxon>
        <taxon>Ancylostomatidae</taxon>
        <taxon>Ancylostomatinae</taxon>
        <taxon>Ancylostoma</taxon>
    </lineage>
</organism>
<comment type="caution">
    <text evidence="1">The sequence shown here is derived from an EMBL/GenBank/DDBJ whole genome shotgun (WGS) entry which is preliminary data.</text>
</comment>
<proteinExistence type="predicted"/>
<dbReference type="Proteomes" id="UP000024635">
    <property type="component" value="Unassembled WGS sequence"/>
</dbReference>
<dbReference type="AlphaFoldDB" id="A0A016SXI5"/>